<dbReference type="PROSITE" id="PS51257">
    <property type="entry name" value="PROKAR_LIPOPROTEIN"/>
    <property type="match status" value="1"/>
</dbReference>
<dbReference type="KEGG" id="tpol:Mal48_06910"/>
<proteinExistence type="predicted"/>
<dbReference type="OrthoDB" id="207789at2"/>
<dbReference type="Proteomes" id="UP000315724">
    <property type="component" value="Chromosome"/>
</dbReference>
<sequence>MKPLFTQSYYSHVSTSCFVALLSLALGATGIAPREAAAQEDEIRVISGLGSSELLIGDLEHIVSKIADRDDSFQDNIFPNIDIFLYGVDPTKAVRLDPIFSEKNGMELQLIVPISDLDEFLNDNLDPIGIESKRDRRDRDLYELSGTVYEGWLRVLKDPEYTAMFPRKEAIPKGMGHPAKLHEEMVKKGYLLFAKLDNSKSKLETRKSAFEKMQTTSLDGIEKRPDETEKAYELRKAVLNQQLSVLQQWFVESQETVLGGKLDREKNVALTELFFSAIEKTQLQEDILRVRDEPSYFTPVETVEKSLLATRVNFMFSDDVVASLKEIYQLSETVAKEQVEEDKSVSEGEKKSRIRSAELLKEVLQQSAELGVLDAFLDIIPSGDAHTFLLGVRCQGQEQILKSIDELPASREGWKIEKDIADVEGVKIHKLDLGGKAPKALAELYGESHGIIYLAASDKAFWLAFGATAKDELSERIKAVRTAKDVKSSSVVFSMEAQVGPLVKSMNNLFNDESSVIGEMVNRRQASRAERKKEKGEDETGETEGDRPARQAAGAFLTFDWVDKVVGTMEGENDTISLLMKVNEKGEIIGTGKMHQGILKAVGVLLANFADENLQ</sequence>
<gene>
    <name evidence="2" type="ORF">Mal48_06910</name>
</gene>
<feature type="compositionally biased region" description="Basic and acidic residues" evidence="1">
    <location>
        <begin position="527"/>
        <end position="549"/>
    </location>
</feature>
<dbReference type="RefSeq" id="WP_145196029.1">
    <property type="nucleotide sequence ID" value="NZ_CP036267.1"/>
</dbReference>
<reference evidence="2 3" key="1">
    <citation type="submission" date="2019-02" db="EMBL/GenBank/DDBJ databases">
        <title>Deep-cultivation of Planctomycetes and their phenomic and genomic characterization uncovers novel biology.</title>
        <authorList>
            <person name="Wiegand S."/>
            <person name="Jogler M."/>
            <person name="Boedeker C."/>
            <person name="Pinto D."/>
            <person name="Vollmers J."/>
            <person name="Rivas-Marin E."/>
            <person name="Kohn T."/>
            <person name="Peeters S.H."/>
            <person name="Heuer A."/>
            <person name="Rast P."/>
            <person name="Oberbeckmann S."/>
            <person name="Bunk B."/>
            <person name="Jeske O."/>
            <person name="Meyerdierks A."/>
            <person name="Storesund J.E."/>
            <person name="Kallscheuer N."/>
            <person name="Luecker S."/>
            <person name="Lage O.M."/>
            <person name="Pohl T."/>
            <person name="Merkel B.J."/>
            <person name="Hornburger P."/>
            <person name="Mueller R.-W."/>
            <person name="Bruemmer F."/>
            <person name="Labrenz M."/>
            <person name="Spormann A.M."/>
            <person name="Op den Camp H."/>
            <person name="Overmann J."/>
            <person name="Amann R."/>
            <person name="Jetten M.S.M."/>
            <person name="Mascher T."/>
            <person name="Medema M.H."/>
            <person name="Devos D.P."/>
            <person name="Kaster A.-K."/>
            <person name="Ovreas L."/>
            <person name="Rohde M."/>
            <person name="Galperin M.Y."/>
            <person name="Jogler C."/>
        </authorList>
    </citation>
    <scope>NUCLEOTIDE SEQUENCE [LARGE SCALE GENOMIC DNA]</scope>
    <source>
        <strain evidence="2 3">Mal48</strain>
    </source>
</reference>
<organism evidence="2 3">
    <name type="scientific">Thalassoglobus polymorphus</name>
    <dbReference type="NCBI Taxonomy" id="2527994"/>
    <lineage>
        <taxon>Bacteria</taxon>
        <taxon>Pseudomonadati</taxon>
        <taxon>Planctomycetota</taxon>
        <taxon>Planctomycetia</taxon>
        <taxon>Planctomycetales</taxon>
        <taxon>Planctomycetaceae</taxon>
        <taxon>Thalassoglobus</taxon>
    </lineage>
</organism>
<dbReference type="EMBL" id="CP036267">
    <property type="protein sequence ID" value="QDT31458.1"/>
    <property type="molecule type" value="Genomic_DNA"/>
</dbReference>
<evidence type="ECO:0008006" key="4">
    <source>
        <dbReference type="Google" id="ProtNLM"/>
    </source>
</evidence>
<name>A0A517QIJ2_9PLAN</name>
<evidence type="ECO:0000313" key="2">
    <source>
        <dbReference type="EMBL" id="QDT31458.1"/>
    </source>
</evidence>
<protein>
    <recommendedName>
        <fullName evidence="4">WH2 domain-containing protein</fullName>
    </recommendedName>
</protein>
<keyword evidence="3" id="KW-1185">Reference proteome</keyword>
<feature type="region of interest" description="Disordered" evidence="1">
    <location>
        <begin position="521"/>
        <end position="549"/>
    </location>
</feature>
<accession>A0A517QIJ2</accession>
<evidence type="ECO:0000256" key="1">
    <source>
        <dbReference type="SAM" id="MobiDB-lite"/>
    </source>
</evidence>
<dbReference type="AlphaFoldDB" id="A0A517QIJ2"/>
<evidence type="ECO:0000313" key="3">
    <source>
        <dbReference type="Proteomes" id="UP000315724"/>
    </source>
</evidence>